<dbReference type="InterPro" id="IPR007168">
    <property type="entry name" value="Phageshock_PspC_N"/>
</dbReference>
<proteinExistence type="predicted"/>
<keyword evidence="4" id="KW-1185">Reference proteome</keyword>
<dbReference type="Pfam" id="PF04024">
    <property type="entry name" value="PspC"/>
    <property type="match status" value="1"/>
</dbReference>
<dbReference type="EMBL" id="CP023563">
    <property type="protein sequence ID" value="ATG51904.1"/>
    <property type="molecule type" value="Genomic_DNA"/>
</dbReference>
<evidence type="ECO:0000256" key="1">
    <source>
        <dbReference type="SAM" id="Phobius"/>
    </source>
</evidence>
<evidence type="ECO:0000313" key="4">
    <source>
        <dbReference type="Proteomes" id="UP000218165"/>
    </source>
</evidence>
<dbReference type="OrthoDB" id="7359894at2"/>
<organism evidence="3 4">
    <name type="scientific">Brachybacterium vulturis</name>
    <dbReference type="NCBI Taxonomy" id="2017484"/>
    <lineage>
        <taxon>Bacteria</taxon>
        <taxon>Bacillati</taxon>
        <taxon>Actinomycetota</taxon>
        <taxon>Actinomycetes</taxon>
        <taxon>Micrococcales</taxon>
        <taxon>Dermabacteraceae</taxon>
        <taxon>Brachybacterium</taxon>
    </lineage>
</organism>
<feature type="domain" description="Phage shock protein PspC N-terminal" evidence="2">
    <location>
        <begin position="104"/>
        <end position="158"/>
    </location>
</feature>
<dbReference type="KEGG" id="brz:CFK38_10535"/>
<name>A0A291GPK7_9MICO</name>
<keyword evidence="1" id="KW-0812">Transmembrane</keyword>
<gene>
    <name evidence="3" type="ORF">CFK38_10535</name>
</gene>
<keyword evidence="1" id="KW-1133">Transmembrane helix</keyword>
<dbReference type="Proteomes" id="UP000218165">
    <property type="component" value="Chromosome"/>
</dbReference>
<sequence length="176" mass="19392">MDETARIRLSGHSDAFEISRSARELLLDYLADARSSLATEPDGDETVRELESVIGERLRQLSHDATGPLDTARMTEVLTGMGPVESPHSAAASPLREPRGRFWCRIDSGKWFGGICLGLAARGEFRVDWVRTILFFLLLASGGLLALVYLALLLVLPRVPSVEDYERLVESPRSPA</sequence>
<protein>
    <recommendedName>
        <fullName evidence="2">Phage shock protein PspC N-terminal domain-containing protein</fullName>
    </recommendedName>
</protein>
<dbReference type="AlphaFoldDB" id="A0A291GPK7"/>
<dbReference type="RefSeq" id="WP_096803022.1">
    <property type="nucleotide sequence ID" value="NZ_CP023563.1"/>
</dbReference>
<keyword evidence="1" id="KW-0472">Membrane</keyword>
<accession>A0A291GPK7</accession>
<reference evidence="4" key="1">
    <citation type="submission" date="2017-09" db="EMBL/GenBank/DDBJ databases">
        <title>Brachybacterium sp. VM2412.</title>
        <authorList>
            <person name="Tak E.J."/>
            <person name="Bae J.-W."/>
        </authorList>
    </citation>
    <scope>NUCLEOTIDE SEQUENCE [LARGE SCALE GENOMIC DNA]</scope>
    <source>
        <strain evidence="4">VM2412</strain>
    </source>
</reference>
<feature type="transmembrane region" description="Helical" evidence="1">
    <location>
        <begin position="132"/>
        <end position="156"/>
    </location>
</feature>
<evidence type="ECO:0000259" key="2">
    <source>
        <dbReference type="Pfam" id="PF04024"/>
    </source>
</evidence>
<evidence type="ECO:0000313" key="3">
    <source>
        <dbReference type="EMBL" id="ATG51904.1"/>
    </source>
</evidence>